<evidence type="ECO:0000313" key="2">
    <source>
        <dbReference type="Proteomes" id="UP001060085"/>
    </source>
</evidence>
<protein>
    <submittedName>
        <fullName evidence="1">Uncharacterized protein</fullName>
    </submittedName>
</protein>
<sequence>MIESQKHSYHLVDPSPWPISGSLGTLAKTVGAVMYMHSFQGGATLLSLGLIFIPYTMFVWWRDVLRESTLEGHHTKVIQLGLRYGCILFIASSHSSLAPTVEIEGIWPPKGIEVLDPWEISFLNTVIPPSSGAIVTPSTISNSIYGSTFFLATGFHGFHEHHVGFEVAAWYWHFVDVLRLFLFERISGLRNESSKTKRTGLFQRITVTFPLPLIYYIQKKIMADHVHQEMTRNWILVYLRLFLLIIIKDVFLSLVSFLNKSKNLMDRISSI</sequence>
<accession>A0ACC0B8V1</accession>
<dbReference type="Proteomes" id="UP001060085">
    <property type="component" value="Linkage Group LG04"/>
</dbReference>
<reference evidence="2" key="1">
    <citation type="journal article" date="2023" name="Nat. Plants">
        <title>Single-cell RNA sequencing provides a high-resolution roadmap for understanding the multicellular compartmentation of specialized metabolism.</title>
        <authorList>
            <person name="Sun S."/>
            <person name="Shen X."/>
            <person name="Li Y."/>
            <person name="Li Y."/>
            <person name="Wang S."/>
            <person name="Li R."/>
            <person name="Zhang H."/>
            <person name="Shen G."/>
            <person name="Guo B."/>
            <person name="Wei J."/>
            <person name="Xu J."/>
            <person name="St-Pierre B."/>
            <person name="Chen S."/>
            <person name="Sun C."/>
        </authorList>
    </citation>
    <scope>NUCLEOTIDE SEQUENCE [LARGE SCALE GENOMIC DNA]</scope>
</reference>
<gene>
    <name evidence="1" type="ORF">M9H77_18930</name>
</gene>
<comment type="caution">
    <text evidence="1">The sequence shown here is derived from an EMBL/GenBank/DDBJ whole genome shotgun (WGS) entry which is preliminary data.</text>
</comment>
<dbReference type="EMBL" id="CM044704">
    <property type="protein sequence ID" value="KAI5669077.1"/>
    <property type="molecule type" value="Genomic_DNA"/>
</dbReference>
<proteinExistence type="predicted"/>
<keyword evidence="2" id="KW-1185">Reference proteome</keyword>
<evidence type="ECO:0000313" key="1">
    <source>
        <dbReference type="EMBL" id="KAI5669077.1"/>
    </source>
</evidence>
<organism evidence="1 2">
    <name type="scientific">Catharanthus roseus</name>
    <name type="common">Madagascar periwinkle</name>
    <name type="synonym">Vinca rosea</name>
    <dbReference type="NCBI Taxonomy" id="4058"/>
    <lineage>
        <taxon>Eukaryota</taxon>
        <taxon>Viridiplantae</taxon>
        <taxon>Streptophyta</taxon>
        <taxon>Embryophyta</taxon>
        <taxon>Tracheophyta</taxon>
        <taxon>Spermatophyta</taxon>
        <taxon>Magnoliopsida</taxon>
        <taxon>eudicotyledons</taxon>
        <taxon>Gunneridae</taxon>
        <taxon>Pentapetalae</taxon>
        <taxon>asterids</taxon>
        <taxon>lamiids</taxon>
        <taxon>Gentianales</taxon>
        <taxon>Apocynaceae</taxon>
        <taxon>Rauvolfioideae</taxon>
        <taxon>Vinceae</taxon>
        <taxon>Catharanthinae</taxon>
        <taxon>Catharanthus</taxon>
    </lineage>
</organism>
<name>A0ACC0B8V1_CATRO</name>